<dbReference type="Gene3D" id="3.90.228.10">
    <property type="match status" value="1"/>
</dbReference>
<dbReference type="GO" id="GO:0005634">
    <property type="term" value="C:nucleus"/>
    <property type="evidence" value="ECO:0007669"/>
    <property type="project" value="UniProtKB-SubCell"/>
</dbReference>
<evidence type="ECO:0000313" key="4">
    <source>
        <dbReference type="EMBL" id="OEL13593.1"/>
    </source>
</evidence>
<reference evidence="4 5" key="1">
    <citation type="submission" date="2016-09" db="EMBL/GenBank/DDBJ databases">
        <title>The draft genome of Dichanthelium oligosanthes: A C3 panicoid grass species.</title>
        <authorList>
            <person name="Studer A.J."/>
            <person name="Schnable J.C."/>
            <person name="Brutnell T.P."/>
        </authorList>
    </citation>
    <scope>NUCLEOTIDE SEQUENCE [LARGE SCALE GENOMIC DNA]</scope>
    <source>
        <strain evidence="5">cv. Kellogg 1175</strain>
        <tissue evidence="4">Leaf</tissue>
    </source>
</reference>
<evidence type="ECO:0000256" key="1">
    <source>
        <dbReference type="ARBA" id="ARBA00004123"/>
    </source>
</evidence>
<keyword evidence="2" id="KW-0539">Nucleus</keyword>
<dbReference type="Proteomes" id="UP000095767">
    <property type="component" value="Unassembled WGS sequence"/>
</dbReference>
<dbReference type="InterPro" id="IPR057823">
    <property type="entry name" value="WWE_RCD1"/>
</dbReference>
<evidence type="ECO:0000313" key="5">
    <source>
        <dbReference type="Proteomes" id="UP000095767"/>
    </source>
</evidence>
<accession>A0A1E5UL48</accession>
<comment type="subcellular location">
    <subcellularLocation>
        <location evidence="1">Nucleus</location>
    </subcellularLocation>
</comment>
<evidence type="ECO:0000256" key="2">
    <source>
        <dbReference type="ARBA" id="ARBA00023242"/>
    </source>
</evidence>
<proteinExistence type="predicted"/>
<dbReference type="InterPro" id="IPR044964">
    <property type="entry name" value="RCD1/SRO1-5"/>
</dbReference>
<feature type="domain" description="RST" evidence="3">
    <location>
        <begin position="357"/>
        <end position="428"/>
    </location>
</feature>
<dbReference type="EMBL" id="LWDX02072862">
    <property type="protein sequence ID" value="OEL13593.1"/>
    <property type="molecule type" value="Genomic_DNA"/>
</dbReference>
<dbReference type="STRING" id="888268.A0A1E5UL48"/>
<organism evidence="4 5">
    <name type="scientific">Dichanthelium oligosanthes</name>
    <dbReference type="NCBI Taxonomy" id="888268"/>
    <lineage>
        <taxon>Eukaryota</taxon>
        <taxon>Viridiplantae</taxon>
        <taxon>Streptophyta</taxon>
        <taxon>Embryophyta</taxon>
        <taxon>Tracheophyta</taxon>
        <taxon>Spermatophyta</taxon>
        <taxon>Magnoliopsida</taxon>
        <taxon>Liliopsida</taxon>
        <taxon>Poales</taxon>
        <taxon>Poaceae</taxon>
        <taxon>PACMAD clade</taxon>
        <taxon>Panicoideae</taxon>
        <taxon>Panicodae</taxon>
        <taxon>Paniceae</taxon>
        <taxon>Dichantheliinae</taxon>
        <taxon>Dichanthelium</taxon>
    </lineage>
</organism>
<dbReference type="Pfam" id="PF12174">
    <property type="entry name" value="RST"/>
    <property type="match status" value="1"/>
</dbReference>
<dbReference type="PANTHER" id="PTHR32263:SF13">
    <property type="entry name" value="OS06G0248400 PROTEIN"/>
    <property type="match status" value="1"/>
</dbReference>
<dbReference type="AlphaFoldDB" id="A0A1E5UL48"/>
<gene>
    <name evidence="4" type="ORF">BAE44_0025388</name>
</gene>
<dbReference type="OrthoDB" id="6133115at2759"/>
<dbReference type="InterPro" id="IPR022003">
    <property type="entry name" value="RST"/>
</dbReference>
<dbReference type="PROSITE" id="PS51879">
    <property type="entry name" value="RST"/>
    <property type="match status" value="1"/>
</dbReference>
<protein>
    <recommendedName>
        <fullName evidence="3">RST domain-containing protein</fullName>
    </recommendedName>
</protein>
<name>A0A1E5UL48_9POAL</name>
<sequence>MEVLLKSPNAVCLKRKLVDSYLTKDPKSRHVEWIMYLYGGERAVICGPHAHRFCNQPNLANDCVNYLQGSWCSFPEKVVPSLVDAFKGDKSSVVVVMDNQPLLVDFLSITLVNLNTRKQHSVSWLDNSGKWFFPTTFFDEEVDESTKSDSSIVEGSTGGINGDKVVKSPSEVVKQVVLETSYPVPQNSCTVEILHKKIVPVERGSESFIFVQNLFLSGMGSFVTPNSLHIHHYWPKHITAQCRLEAFERQYMLLFRAVLGNMGATNPGSQEGCPSTEIYDSGVDNCSNPSYYLIRTSHLSTHICLEYLVSFRLAPKVQGNRPSKWLIFGSEGFMVHPPKQGIVDFSTLQPIIRKSSGGPTSPWISFKVLFETIQASISPIARELLFLHYEERKDNKTVRGEMVKKTKIIVGEKLLLDTLTKHNCNVGPFDSIQVIILSPY</sequence>
<dbReference type="PANTHER" id="PTHR32263">
    <property type="entry name" value="INACTIVE POLY [ADP-RIBOSE] POLYMERASE SRO4-RELATED"/>
    <property type="match status" value="1"/>
</dbReference>
<dbReference type="Pfam" id="PF23467">
    <property type="entry name" value="WWE_5"/>
    <property type="match status" value="1"/>
</dbReference>
<dbReference type="SUPFAM" id="SSF56399">
    <property type="entry name" value="ADP-ribosylation"/>
    <property type="match status" value="1"/>
</dbReference>
<comment type="caution">
    <text evidence="4">The sequence shown here is derived from an EMBL/GenBank/DDBJ whole genome shotgun (WGS) entry which is preliminary data.</text>
</comment>
<keyword evidence="5" id="KW-1185">Reference proteome</keyword>
<evidence type="ECO:0000259" key="3">
    <source>
        <dbReference type="PROSITE" id="PS51879"/>
    </source>
</evidence>